<proteinExistence type="predicted"/>
<keyword evidence="2" id="KW-1133">Transmembrane helix</keyword>
<dbReference type="EMBL" id="CACTIH010000288">
    <property type="protein sequence ID" value="CAA2958833.1"/>
    <property type="molecule type" value="Genomic_DNA"/>
</dbReference>
<accession>A0A8S0Q0V8</accession>
<feature type="transmembrane region" description="Helical" evidence="2">
    <location>
        <begin position="438"/>
        <end position="459"/>
    </location>
</feature>
<comment type="caution">
    <text evidence="3">The sequence shown here is derived from an EMBL/GenBank/DDBJ whole genome shotgun (WGS) entry which is preliminary data.</text>
</comment>
<keyword evidence="2" id="KW-0472">Membrane</keyword>
<evidence type="ECO:0000313" key="3">
    <source>
        <dbReference type="EMBL" id="CAA2958833.1"/>
    </source>
</evidence>
<feature type="compositionally biased region" description="Basic and acidic residues" evidence="1">
    <location>
        <begin position="301"/>
        <end position="317"/>
    </location>
</feature>
<dbReference type="Proteomes" id="UP000594638">
    <property type="component" value="Unassembled WGS sequence"/>
</dbReference>
<gene>
    <name evidence="3" type="ORF">OLEA9_A042467</name>
</gene>
<name>A0A8S0Q0V8_OLEEU</name>
<dbReference type="Gramene" id="OE9A042467T3">
    <property type="protein sequence ID" value="OE9A042467C3"/>
    <property type="gene ID" value="OE9A042467"/>
</dbReference>
<feature type="region of interest" description="Disordered" evidence="1">
    <location>
        <begin position="298"/>
        <end position="317"/>
    </location>
</feature>
<organism evidence="3 4">
    <name type="scientific">Olea europaea subsp. europaea</name>
    <dbReference type="NCBI Taxonomy" id="158383"/>
    <lineage>
        <taxon>Eukaryota</taxon>
        <taxon>Viridiplantae</taxon>
        <taxon>Streptophyta</taxon>
        <taxon>Embryophyta</taxon>
        <taxon>Tracheophyta</taxon>
        <taxon>Spermatophyta</taxon>
        <taxon>Magnoliopsida</taxon>
        <taxon>eudicotyledons</taxon>
        <taxon>Gunneridae</taxon>
        <taxon>Pentapetalae</taxon>
        <taxon>asterids</taxon>
        <taxon>lamiids</taxon>
        <taxon>Lamiales</taxon>
        <taxon>Oleaceae</taxon>
        <taxon>Oleeae</taxon>
        <taxon>Olea</taxon>
    </lineage>
</organism>
<evidence type="ECO:0000313" key="4">
    <source>
        <dbReference type="Proteomes" id="UP000594638"/>
    </source>
</evidence>
<evidence type="ECO:0000256" key="2">
    <source>
        <dbReference type="SAM" id="Phobius"/>
    </source>
</evidence>
<reference evidence="3 4" key="1">
    <citation type="submission" date="2019-12" db="EMBL/GenBank/DDBJ databases">
        <authorList>
            <person name="Alioto T."/>
            <person name="Alioto T."/>
            <person name="Gomez Garrido J."/>
        </authorList>
    </citation>
    <scope>NUCLEOTIDE SEQUENCE [LARGE SCALE GENOMIC DNA]</scope>
</reference>
<dbReference type="PANTHER" id="PTHR33868">
    <property type="entry name" value="EXPRESSED PROTEIN"/>
    <property type="match status" value="1"/>
</dbReference>
<dbReference type="OrthoDB" id="1920951at2759"/>
<dbReference type="Gramene" id="OE9A042467T2">
    <property type="protein sequence ID" value="OE9A042467C2"/>
    <property type="gene ID" value="OE9A042467"/>
</dbReference>
<dbReference type="PANTHER" id="PTHR33868:SF2">
    <property type="entry name" value="EXPRESSED PROTEIN"/>
    <property type="match status" value="1"/>
</dbReference>
<evidence type="ECO:0000256" key="1">
    <source>
        <dbReference type="SAM" id="MobiDB-lite"/>
    </source>
</evidence>
<protein>
    <submittedName>
        <fullName evidence="3">Uncharacterized protein</fullName>
    </submittedName>
</protein>
<dbReference type="AlphaFoldDB" id="A0A8S0Q0V8"/>
<keyword evidence="2" id="KW-0812">Transmembrane</keyword>
<keyword evidence="4" id="KW-1185">Reference proteome</keyword>
<sequence length="466" mass="52279">MALAEARAAWQRTANRCLVQEDAKRAPKLACCSSASPSVKPVDAGPGGIADGQDTPSIGCLPLNRYSSYSNLSPNSRWWLQNQPNHGYQNSLKNEQFNASEANMDICGTFDSSRVDVHNEDDAGLVDQIRHVESAQDNQCRIFPTSEKKNFRVNDTENFQDPLKFEDTKDQSELTYLSVVDLEVSNKSNDFCFDSGGSWIGAKKNDPWWRTADTEELALLVAHRSLDLIGNCDLPQPQHTHDKKDINVNICCFGPDGIDTSSDLNRESCYNLTSHIPGSLSAEIPYKKHTLSAEVELLSSSDKRSSENPTHKWMPEMHNSENDQSKAELLEALCHSQTRAQKAEKAAKRACAEKEHIVQLVFRQASQLFAYKQWFQLLQLENIYFQIKNNKSQPISTIFPLKIPWVPRRTKKTRNIFHKFGGGKLGKKSRPRHDISRYAVVFALGLGLVSAGFFLGWTAGCMLPSL</sequence>